<dbReference type="KEGG" id="aup:AsAng_0020070"/>
<evidence type="ECO:0000256" key="3">
    <source>
        <dbReference type="ARBA" id="ARBA00022692"/>
    </source>
</evidence>
<evidence type="ECO:0000256" key="17">
    <source>
        <dbReference type="SAM" id="Phobius"/>
    </source>
</evidence>
<feature type="transmembrane region" description="Helical" evidence="17">
    <location>
        <begin position="140"/>
        <end position="159"/>
    </location>
</feature>
<feature type="domain" description="3-oxo-5-alpha-steroid 4-dehydrogenase C-terminal" evidence="18">
    <location>
        <begin position="102"/>
        <end position="252"/>
    </location>
</feature>
<keyword evidence="4" id="KW-0221">Differentiation</keyword>
<dbReference type="InterPro" id="IPR016636">
    <property type="entry name" value="3-oxo-5-alpha-steroid_4-DH"/>
</dbReference>
<dbReference type="GO" id="GO:0016020">
    <property type="term" value="C:membrane"/>
    <property type="evidence" value="ECO:0007669"/>
    <property type="project" value="InterPro"/>
</dbReference>
<dbReference type="PIRSF" id="PIRSF015596">
    <property type="entry name" value="5_alpha-SR2"/>
    <property type="match status" value="1"/>
</dbReference>
<feature type="transmembrane region" description="Helical" evidence="17">
    <location>
        <begin position="107"/>
        <end position="128"/>
    </location>
</feature>
<reference evidence="19" key="1">
    <citation type="submission" date="2022-09" db="EMBL/GenBank/DDBJ databases">
        <title>Aureispira anguillicida sp. nov., isolated from Leptocephalus of Japanese eel Anguilla japonica.</title>
        <authorList>
            <person name="Yuasa K."/>
            <person name="Mekata T."/>
            <person name="Ikunari K."/>
        </authorList>
    </citation>
    <scope>NUCLEOTIDE SEQUENCE</scope>
    <source>
        <strain evidence="19">EL160426</strain>
    </source>
</reference>
<keyword evidence="5" id="KW-0256">Endoplasmic reticulum</keyword>
<evidence type="ECO:0000256" key="8">
    <source>
        <dbReference type="ARBA" id="ARBA00022989"/>
    </source>
</evidence>
<evidence type="ECO:0000256" key="7">
    <source>
        <dbReference type="ARBA" id="ARBA00022857"/>
    </source>
</evidence>
<feature type="transmembrane region" description="Helical" evidence="17">
    <location>
        <begin position="199"/>
        <end position="220"/>
    </location>
</feature>
<keyword evidence="6" id="KW-0492">Microsome</keyword>
<evidence type="ECO:0000256" key="10">
    <source>
        <dbReference type="ARBA" id="ARBA00023098"/>
    </source>
</evidence>
<evidence type="ECO:0000313" key="19">
    <source>
        <dbReference type="EMBL" id="BDS11295.1"/>
    </source>
</evidence>
<keyword evidence="8 17" id="KW-1133">Transmembrane helix</keyword>
<dbReference type="InterPro" id="IPR039357">
    <property type="entry name" value="SRD5A/TECR"/>
</dbReference>
<keyword evidence="9" id="KW-0560">Oxidoreductase</keyword>
<keyword evidence="11 17" id="KW-0472">Membrane</keyword>
<evidence type="ECO:0000256" key="14">
    <source>
        <dbReference type="ARBA" id="ARBA00041664"/>
    </source>
</evidence>
<proteinExistence type="predicted"/>
<evidence type="ECO:0000256" key="13">
    <source>
        <dbReference type="ARBA" id="ARBA00039428"/>
    </source>
</evidence>
<dbReference type="InterPro" id="IPR001104">
    <property type="entry name" value="3-oxo-5_a-steroid_4-DH_C"/>
</dbReference>
<name>A0A915YDZ5_9BACT</name>
<comment type="function">
    <text evidence="12">Converts testosterone into 5-alpha-dihydrotestosterone and progesterone or corticosterone into their corresponding 5-alpha-3-oxosteroids. It plays a central role in sexual differentiation and androgen physiology.</text>
</comment>
<feature type="transmembrane region" description="Helical" evidence="17">
    <location>
        <begin position="6"/>
        <end position="27"/>
    </location>
</feature>
<dbReference type="AlphaFoldDB" id="A0A915YDZ5"/>
<evidence type="ECO:0000256" key="15">
    <source>
        <dbReference type="ARBA" id="ARBA00042579"/>
    </source>
</evidence>
<accession>A0A915YDZ5</accession>
<evidence type="ECO:0000256" key="4">
    <source>
        <dbReference type="ARBA" id="ARBA00022782"/>
    </source>
</evidence>
<dbReference type="GO" id="GO:0003865">
    <property type="term" value="F:3-oxo-5-alpha-steroid 4-dehydrogenase activity"/>
    <property type="evidence" value="ECO:0007669"/>
    <property type="project" value="InterPro"/>
</dbReference>
<keyword evidence="3 17" id="KW-0812">Transmembrane</keyword>
<dbReference type="PANTHER" id="PTHR10556:SF57">
    <property type="entry name" value="3-OXO-5-ALPHA-STEROID 4-DEHYDROGENASE 1"/>
    <property type="match status" value="1"/>
</dbReference>
<dbReference type="PROSITE" id="PS50244">
    <property type="entry name" value="S5A_REDUCTASE"/>
    <property type="match status" value="1"/>
</dbReference>
<dbReference type="GO" id="GO:0030154">
    <property type="term" value="P:cell differentiation"/>
    <property type="evidence" value="ECO:0007669"/>
    <property type="project" value="UniProtKB-KW"/>
</dbReference>
<dbReference type="GO" id="GO:0006694">
    <property type="term" value="P:steroid biosynthetic process"/>
    <property type="evidence" value="ECO:0007669"/>
    <property type="project" value="TreeGrafter"/>
</dbReference>
<dbReference type="Pfam" id="PF02544">
    <property type="entry name" value="Steroid_dh"/>
    <property type="match status" value="1"/>
</dbReference>
<keyword evidence="20" id="KW-1185">Reference proteome</keyword>
<keyword evidence="7" id="KW-0521">NADP</keyword>
<dbReference type="RefSeq" id="WP_264792489.1">
    <property type="nucleotide sequence ID" value="NZ_AP026867.1"/>
</dbReference>
<evidence type="ECO:0000256" key="12">
    <source>
        <dbReference type="ARBA" id="ARBA00037789"/>
    </source>
</evidence>
<evidence type="ECO:0000256" key="6">
    <source>
        <dbReference type="ARBA" id="ARBA00022848"/>
    </source>
</evidence>
<evidence type="ECO:0000256" key="11">
    <source>
        <dbReference type="ARBA" id="ARBA00023136"/>
    </source>
</evidence>
<evidence type="ECO:0000256" key="9">
    <source>
        <dbReference type="ARBA" id="ARBA00023002"/>
    </source>
</evidence>
<evidence type="ECO:0000256" key="2">
    <source>
        <dbReference type="ARBA" id="ARBA00004524"/>
    </source>
</evidence>
<dbReference type="EMBL" id="AP026867">
    <property type="protein sequence ID" value="BDS11295.1"/>
    <property type="molecule type" value="Genomic_DNA"/>
</dbReference>
<comment type="subcellular location">
    <subcellularLocation>
        <location evidence="1">Endoplasmic reticulum membrane</location>
        <topology evidence="1">Multi-pass membrane protein</topology>
    </subcellularLocation>
    <subcellularLocation>
        <location evidence="2">Microsome membrane</location>
    </subcellularLocation>
</comment>
<comment type="catalytic activity">
    <reaction evidence="16">
        <text>androst-4-ene-3,17-dione + NADPH + H(+) = 5alpha-androstan-3,17-dione + NADP(+)</text>
        <dbReference type="Rhea" id="RHEA:50816"/>
        <dbReference type="ChEBI" id="CHEBI:15378"/>
        <dbReference type="ChEBI" id="CHEBI:15994"/>
        <dbReference type="ChEBI" id="CHEBI:16422"/>
        <dbReference type="ChEBI" id="CHEBI:57783"/>
        <dbReference type="ChEBI" id="CHEBI:58349"/>
    </reaction>
    <physiologicalReaction direction="left-to-right" evidence="16">
        <dbReference type="Rhea" id="RHEA:50817"/>
    </physiologicalReaction>
</comment>
<dbReference type="Gene3D" id="1.20.120.1630">
    <property type="match status" value="1"/>
</dbReference>
<dbReference type="FunFam" id="1.20.120.1630:FF:000014">
    <property type="entry name" value="Steroid 5-alpha reductase, putative"/>
    <property type="match status" value="1"/>
</dbReference>
<evidence type="ECO:0000313" key="20">
    <source>
        <dbReference type="Proteomes" id="UP001060919"/>
    </source>
</evidence>
<organism evidence="19 20">
    <name type="scientific">Aureispira anguillae</name>
    <dbReference type="NCBI Taxonomy" id="2864201"/>
    <lineage>
        <taxon>Bacteria</taxon>
        <taxon>Pseudomonadati</taxon>
        <taxon>Bacteroidota</taxon>
        <taxon>Saprospiria</taxon>
        <taxon>Saprospirales</taxon>
        <taxon>Saprospiraceae</taxon>
        <taxon>Aureispira</taxon>
    </lineage>
</organism>
<dbReference type="PANTHER" id="PTHR10556">
    <property type="entry name" value="3-OXO-5-ALPHA-STEROID 4-DEHYDROGENASE"/>
    <property type="match status" value="1"/>
</dbReference>
<evidence type="ECO:0000259" key="18">
    <source>
        <dbReference type="Pfam" id="PF02544"/>
    </source>
</evidence>
<keyword evidence="10" id="KW-0443">Lipid metabolism</keyword>
<evidence type="ECO:0000256" key="5">
    <source>
        <dbReference type="ARBA" id="ARBA00022824"/>
    </source>
</evidence>
<sequence>MTDSIFYTLVYGWIALACITFFSLFFVTAPFGRHTSKEWGPMINARLGWFIMEIPSPLVFTYFFFSGSTAPNSVTLIFWALWVLHYFNRSVIYPLRQRDHSKKMPIMIMGSAISFNIMNGFINGYFLGNYGDSYTTAWLSSPYFVIGASLFFIGMFINVQSDNILLNLRKPGETGYKIPKGGLFGYVSCPNLLGEIIEWFGFALMLSALPALSFALWTFANLSPRAIAHHEWYHQKFDTYPKKRKAVLPFLW</sequence>
<evidence type="ECO:0000256" key="16">
    <source>
        <dbReference type="ARBA" id="ARBA00049166"/>
    </source>
</evidence>
<gene>
    <name evidence="19" type="ORF">AsAng_0020070</name>
</gene>
<dbReference type="Proteomes" id="UP001060919">
    <property type="component" value="Chromosome"/>
</dbReference>
<evidence type="ECO:0000256" key="1">
    <source>
        <dbReference type="ARBA" id="ARBA00004477"/>
    </source>
</evidence>
<protein>
    <recommendedName>
        <fullName evidence="13">3-oxo-5-alpha-steroid 4-dehydrogenase 1</fullName>
    </recommendedName>
    <alternativeName>
        <fullName evidence="14">SR type 1</fullName>
    </alternativeName>
    <alternativeName>
        <fullName evidence="15">Steroid 5-alpha-reductase 1</fullName>
    </alternativeName>
</protein>